<evidence type="ECO:0000313" key="1">
    <source>
        <dbReference type="EMBL" id="ERK56435.1"/>
    </source>
</evidence>
<dbReference type="SUPFAM" id="SSF140931">
    <property type="entry name" value="Fic-like"/>
    <property type="match status" value="1"/>
</dbReference>
<dbReference type="Gene3D" id="1.10.3290.10">
    <property type="entry name" value="Fido-like domain"/>
    <property type="match status" value="1"/>
</dbReference>
<gene>
    <name evidence="1" type="ORF">HMPREF1983_01351</name>
</gene>
<sequence length="80" mass="9442">MNLTLEEWGKIFNTSKGRLLLNLKLIKHGLLPINIKFTNREKYYNSFDEYPVNNGADYLTELIASYEVEELEKYIVIIEN</sequence>
<name>U2Q109_9BACL</name>
<evidence type="ECO:0000313" key="2">
    <source>
        <dbReference type="Proteomes" id="UP000016637"/>
    </source>
</evidence>
<dbReference type="RefSeq" id="WP_021752892.1">
    <property type="nucleotide sequence ID" value="NZ_KI271828.1"/>
</dbReference>
<protein>
    <submittedName>
        <fullName evidence="1">Uncharacterized protein</fullName>
    </submittedName>
</protein>
<accession>U2Q109</accession>
<dbReference type="eggNOG" id="COG3177">
    <property type="taxonomic scope" value="Bacteria"/>
</dbReference>
<dbReference type="Proteomes" id="UP000016637">
    <property type="component" value="Unassembled WGS sequence"/>
</dbReference>
<proteinExistence type="predicted"/>
<dbReference type="InterPro" id="IPR036597">
    <property type="entry name" value="Fido-like_dom_sf"/>
</dbReference>
<dbReference type="HOGENOM" id="CLU_2584729_0_0_9"/>
<comment type="caution">
    <text evidence="1">The sequence shown here is derived from an EMBL/GenBank/DDBJ whole genome shotgun (WGS) entry which is preliminary data.</text>
</comment>
<dbReference type="AlphaFoldDB" id="U2Q109"/>
<dbReference type="EMBL" id="AWVP01000090">
    <property type="protein sequence ID" value="ERK56435.1"/>
    <property type="molecule type" value="Genomic_DNA"/>
</dbReference>
<reference evidence="1 2" key="1">
    <citation type="submission" date="2013-08" db="EMBL/GenBank/DDBJ databases">
        <authorList>
            <person name="Weinstock G."/>
            <person name="Sodergren E."/>
            <person name="Wylie T."/>
            <person name="Fulton L."/>
            <person name="Fulton R."/>
            <person name="Fronick C."/>
            <person name="O'Laughlin M."/>
            <person name="Godfrey J."/>
            <person name="Miner T."/>
            <person name="Herter B."/>
            <person name="Appelbaum E."/>
            <person name="Cordes M."/>
            <person name="Lek S."/>
            <person name="Wollam A."/>
            <person name="Pepin K.H."/>
            <person name="Palsikar V.B."/>
            <person name="Mitreva M."/>
            <person name="Wilson R.K."/>
        </authorList>
    </citation>
    <scope>NUCLEOTIDE SEQUENCE [LARGE SCALE GENOMIC DNA]</scope>
    <source>
        <strain evidence="1 2">ATCC 700627</strain>
    </source>
</reference>
<dbReference type="PATRIC" id="fig|1321820.3.peg.1309"/>
<keyword evidence="2" id="KW-1185">Reference proteome</keyword>
<organism evidence="1 2">
    <name type="scientific">Gemella bergeri ATCC 700627</name>
    <dbReference type="NCBI Taxonomy" id="1321820"/>
    <lineage>
        <taxon>Bacteria</taxon>
        <taxon>Bacillati</taxon>
        <taxon>Bacillota</taxon>
        <taxon>Bacilli</taxon>
        <taxon>Bacillales</taxon>
        <taxon>Gemellaceae</taxon>
        <taxon>Gemella</taxon>
    </lineage>
</organism>